<dbReference type="EMBL" id="MN739513">
    <property type="protein sequence ID" value="QHT09564.1"/>
    <property type="molecule type" value="Genomic_DNA"/>
</dbReference>
<dbReference type="InterPro" id="IPR055286">
    <property type="entry name" value="RXYLT1-like"/>
</dbReference>
<dbReference type="PANTHER" id="PTHR15576:SF1">
    <property type="entry name" value="RIBITOL-5-PHOSPHATE XYLOSYLTRANSFERASE 1"/>
    <property type="match status" value="1"/>
</dbReference>
<proteinExistence type="predicted"/>
<dbReference type="PANTHER" id="PTHR15576">
    <property type="entry name" value="RIBITOL-5-PHOSPHATE XYLOSYLTRANSFERASE 1"/>
    <property type="match status" value="1"/>
</dbReference>
<dbReference type="GO" id="GO:0005794">
    <property type="term" value="C:Golgi apparatus"/>
    <property type="evidence" value="ECO:0007669"/>
    <property type="project" value="TreeGrafter"/>
</dbReference>
<dbReference type="GO" id="GO:0035269">
    <property type="term" value="P:protein O-linked glycosylation via mannose"/>
    <property type="evidence" value="ECO:0007669"/>
    <property type="project" value="InterPro"/>
</dbReference>
<evidence type="ECO:0008006" key="2">
    <source>
        <dbReference type="Google" id="ProtNLM"/>
    </source>
</evidence>
<reference evidence="1" key="1">
    <citation type="journal article" date="2020" name="Nature">
        <title>Giant virus diversity and host interactions through global metagenomics.</title>
        <authorList>
            <person name="Schulz F."/>
            <person name="Roux S."/>
            <person name="Paez-Espino D."/>
            <person name="Jungbluth S."/>
            <person name="Walsh D.A."/>
            <person name="Denef V.J."/>
            <person name="McMahon K.D."/>
            <person name="Konstantinidis K.T."/>
            <person name="Eloe-Fadrosh E.A."/>
            <person name="Kyrpides N.C."/>
            <person name="Woyke T."/>
        </authorList>
    </citation>
    <scope>NUCLEOTIDE SEQUENCE</scope>
    <source>
        <strain evidence="1">GVMAG-M-3300023174-102</strain>
    </source>
</reference>
<dbReference type="AlphaFoldDB" id="A0A6C0D0E5"/>
<evidence type="ECO:0000313" key="1">
    <source>
        <dbReference type="EMBL" id="QHT09564.1"/>
    </source>
</evidence>
<organism evidence="1">
    <name type="scientific">viral metagenome</name>
    <dbReference type="NCBI Taxonomy" id="1070528"/>
    <lineage>
        <taxon>unclassified sequences</taxon>
        <taxon>metagenomes</taxon>
        <taxon>organismal metagenomes</taxon>
    </lineage>
</organism>
<sequence>MSDYLFGINIAKVADYFYPTYGPRYQYQFQSLNKAFPESGDIKPYSIIHLDITFFYDAHIFSNIKVPFILISNDNAYTVPYINYFDEYVHQATKYILDNPNLVKWYSINVDSDHPKLALIPLGLPKHMPLIEEIFGDNDFKDKKFITWYTQALPDPVTDYIKYNLNINAKTNIIKNDKKLLYLKFSTYNTRKTFHKFQDIRKIFIDKLTDMNMAVDETITDWKQYMNSLKDYKFVLCLPGIGIDCYRTWESLTVGVIPIVLNTSINPLYEDLPVVMINSPEDLTEEFLNTQFVIISEKVDTYNWQKLKTSYWTDMILRTRDEAMKNK</sequence>
<accession>A0A6C0D0E5</accession>
<dbReference type="GO" id="GO:0120053">
    <property type="term" value="F:ribitol beta-1,4-xylosyltransferase activity"/>
    <property type="evidence" value="ECO:0007669"/>
    <property type="project" value="InterPro"/>
</dbReference>
<name>A0A6C0D0E5_9ZZZZ</name>
<protein>
    <recommendedName>
        <fullName evidence="2">Exostosin GT47 domain-containing protein</fullName>
    </recommendedName>
</protein>